<dbReference type="GeneID" id="106011309"/>
<feature type="region of interest" description="Disordered" evidence="1">
    <location>
        <begin position="829"/>
        <end position="855"/>
    </location>
</feature>
<organism evidence="2 3">
    <name type="scientific">Aplysia californica</name>
    <name type="common">California sea hare</name>
    <dbReference type="NCBI Taxonomy" id="6500"/>
    <lineage>
        <taxon>Eukaryota</taxon>
        <taxon>Metazoa</taxon>
        <taxon>Spiralia</taxon>
        <taxon>Lophotrochozoa</taxon>
        <taxon>Mollusca</taxon>
        <taxon>Gastropoda</taxon>
        <taxon>Heterobranchia</taxon>
        <taxon>Euthyneura</taxon>
        <taxon>Tectipleura</taxon>
        <taxon>Aplysiida</taxon>
        <taxon>Aplysioidea</taxon>
        <taxon>Aplysiidae</taxon>
        <taxon>Aplysia</taxon>
    </lineage>
</organism>
<feature type="region of interest" description="Disordered" evidence="1">
    <location>
        <begin position="189"/>
        <end position="221"/>
    </location>
</feature>
<proteinExistence type="predicted"/>
<feature type="compositionally biased region" description="Polar residues" evidence="1">
    <location>
        <begin position="705"/>
        <end position="716"/>
    </location>
</feature>
<feature type="region of interest" description="Disordered" evidence="1">
    <location>
        <begin position="1"/>
        <end position="41"/>
    </location>
</feature>
<feature type="compositionally biased region" description="Polar residues" evidence="1">
    <location>
        <begin position="351"/>
        <end position="370"/>
    </location>
</feature>
<keyword evidence="2" id="KW-1185">Reference proteome</keyword>
<protein>
    <submittedName>
        <fullName evidence="3">Uncharacterized protein LOC106011309</fullName>
    </submittedName>
</protein>
<feature type="compositionally biased region" description="Basic and acidic residues" evidence="1">
    <location>
        <begin position="278"/>
        <end position="299"/>
    </location>
</feature>
<feature type="compositionally biased region" description="Polar residues" evidence="1">
    <location>
        <begin position="510"/>
        <end position="522"/>
    </location>
</feature>
<accession>A0ABM0ZWF5</accession>
<gene>
    <name evidence="3" type="primary">LOC106011309</name>
</gene>
<feature type="compositionally biased region" description="Polar residues" evidence="1">
    <location>
        <begin position="843"/>
        <end position="855"/>
    </location>
</feature>
<feature type="region of interest" description="Disordered" evidence="1">
    <location>
        <begin position="698"/>
        <end position="717"/>
    </location>
</feature>
<feature type="compositionally biased region" description="Basic residues" evidence="1">
    <location>
        <begin position="1"/>
        <end position="23"/>
    </location>
</feature>
<sequence length="855" mass="94931">MSSKHLSSRSRRSRRNHHKKTRRLNADLYESDDETEHNLRQRSVLSPDSQWKELCYRRYLRMRMRRGLQNKNVVYVDGEGRPVSLAERIVRFKLKQSEDKLIGGMGQEPVQDESVQRASLHSLLHQYRALRESEAAIGTQLLGEIGQATDSLKKDGYLQGPNSDTETRNRRGSLAISLGDSATHFNVKNVNPVSESFPSGQENRSSTAISPETDKLGVSNVDARRPTSIVLNSDGKTEGDAGISMDEWQQEQVDGGKQTAAPGENEKNHGQSVNFEQESNKKSESPKVPEPEARSEKSSHSLKAQNSPQQTDRGDDEVQSRELEEGRLKIETANVSTAHSGKLTDGKKSTSHSTSFLQSPCASGQNSAPATGTAGTGMDVESTPNDPVSQKQNVSEQSSCEKNSHTGELDGPRAVTNASVEDPADPKLGTKTMEEASHYLRICKFIGCSMERSYSFPELVSRELYTISSSNSKFAGNTSQFLCLPSLPAQKSTHVPNRGPSIKDKSLLVTGSNRQGEQSPPNKNLIGEEDKSQPGDFRLPPINEKMPPENTSYSHIPSSSTHGSLPHAPRPPSENRQVDGRSSVVHIPPVHTHDFRGMSRADTRQESLERYKRIIGLYDELRSFNAFHPGSTDVSITMSCRKAHADMHVEWGYVSPEKTFSSLKHLKHRPSQSKRPSHEEVSRVSVYGMDDASELPNNCAKESDISPQVDESQNGSKIGEKCKTKAHDFLYLREISLARFVQRENPPYTIRHILGPLPENSTATDDVNGKPSNHKKLGRYHRAMPQRTVIPHTKSRKPALHKRHLTCFGLNARWAQTDCNIIESPYPKSSNPVMSTRKAGISGKTSIRQSMKSIF</sequence>
<feature type="compositionally biased region" description="Basic and acidic residues" evidence="1">
    <location>
        <begin position="312"/>
        <end position="330"/>
    </location>
</feature>
<feature type="compositionally biased region" description="Basic and acidic residues" evidence="1">
    <location>
        <begin position="402"/>
        <end position="411"/>
    </location>
</feature>
<feature type="region of interest" description="Disordered" evidence="1">
    <location>
        <begin position="249"/>
        <end position="430"/>
    </location>
</feature>
<feature type="compositionally biased region" description="Polar residues" evidence="1">
    <location>
        <begin position="382"/>
        <end position="401"/>
    </location>
</feature>
<dbReference type="RefSeq" id="XP_012935929.1">
    <property type="nucleotide sequence ID" value="XM_013080475.2"/>
</dbReference>
<evidence type="ECO:0000256" key="1">
    <source>
        <dbReference type="SAM" id="MobiDB-lite"/>
    </source>
</evidence>
<feature type="compositionally biased region" description="Polar residues" evidence="1">
    <location>
        <begin position="189"/>
        <end position="210"/>
    </location>
</feature>
<evidence type="ECO:0000313" key="3">
    <source>
        <dbReference type="RefSeq" id="XP_012935929.1"/>
    </source>
</evidence>
<reference evidence="3" key="1">
    <citation type="submission" date="2025-08" db="UniProtKB">
        <authorList>
            <consortium name="RefSeq"/>
        </authorList>
    </citation>
    <scope>IDENTIFICATION</scope>
</reference>
<evidence type="ECO:0000313" key="2">
    <source>
        <dbReference type="Proteomes" id="UP000694888"/>
    </source>
</evidence>
<feature type="region of interest" description="Disordered" evidence="1">
    <location>
        <begin position="510"/>
        <end position="581"/>
    </location>
</feature>
<dbReference type="Proteomes" id="UP000694888">
    <property type="component" value="Unplaced"/>
</dbReference>
<name>A0ABM0ZWF5_APLCA</name>
<feature type="compositionally biased region" description="Polar residues" evidence="1">
    <location>
        <begin position="301"/>
        <end position="311"/>
    </location>
</feature>
<feature type="compositionally biased region" description="Polar residues" evidence="1">
    <location>
        <begin position="549"/>
        <end position="563"/>
    </location>
</feature>